<dbReference type="EMBL" id="JAVRRG010000112">
    <property type="protein sequence ID" value="KAK5084842.1"/>
    <property type="molecule type" value="Genomic_DNA"/>
</dbReference>
<accession>A0ABR0K2U2</accession>
<sequence>MPPKRKSYAADVTAPPSKKTKVISQTQTYYTREELEALDHLDLVQLYLDVQDHASTFQPIALALLTPTSSKLISNTSVFTLTWSGSKINEAAQTLRLTVGKEIKKQMKWQPSCRTGTA</sequence>
<organism evidence="1 2">
    <name type="scientific">Lithohypha guttulata</name>
    <dbReference type="NCBI Taxonomy" id="1690604"/>
    <lineage>
        <taxon>Eukaryota</taxon>
        <taxon>Fungi</taxon>
        <taxon>Dikarya</taxon>
        <taxon>Ascomycota</taxon>
        <taxon>Pezizomycotina</taxon>
        <taxon>Eurotiomycetes</taxon>
        <taxon>Chaetothyriomycetidae</taxon>
        <taxon>Chaetothyriales</taxon>
        <taxon>Trichomeriaceae</taxon>
        <taxon>Lithohypha</taxon>
    </lineage>
</organism>
<protein>
    <submittedName>
        <fullName evidence="1">Uncharacterized protein</fullName>
    </submittedName>
</protein>
<evidence type="ECO:0000313" key="2">
    <source>
        <dbReference type="Proteomes" id="UP001345013"/>
    </source>
</evidence>
<keyword evidence="2" id="KW-1185">Reference proteome</keyword>
<proteinExistence type="predicted"/>
<name>A0ABR0K2U2_9EURO</name>
<reference evidence="1 2" key="1">
    <citation type="submission" date="2023-08" db="EMBL/GenBank/DDBJ databases">
        <title>Black Yeasts Isolated from many extreme environments.</title>
        <authorList>
            <person name="Coleine C."/>
            <person name="Stajich J.E."/>
            <person name="Selbmann L."/>
        </authorList>
    </citation>
    <scope>NUCLEOTIDE SEQUENCE [LARGE SCALE GENOMIC DNA]</scope>
    <source>
        <strain evidence="1 2">CCFEE 5885</strain>
    </source>
</reference>
<gene>
    <name evidence="1" type="ORF">LTR24_007451</name>
</gene>
<comment type="caution">
    <text evidence="1">The sequence shown here is derived from an EMBL/GenBank/DDBJ whole genome shotgun (WGS) entry which is preliminary data.</text>
</comment>
<evidence type="ECO:0000313" key="1">
    <source>
        <dbReference type="EMBL" id="KAK5084842.1"/>
    </source>
</evidence>
<dbReference type="Proteomes" id="UP001345013">
    <property type="component" value="Unassembled WGS sequence"/>
</dbReference>